<feature type="transmembrane region" description="Helical" evidence="1">
    <location>
        <begin position="5"/>
        <end position="29"/>
    </location>
</feature>
<dbReference type="EMBL" id="KR231688">
    <property type="protein sequence ID" value="ALJ83438.1"/>
    <property type="molecule type" value="Genomic_DNA"/>
</dbReference>
<keyword evidence="1" id="KW-0812">Transmembrane</keyword>
<dbReference type="InterPro" id="IPR009577">
    <property type="entry name" value="Sm_multidrug_ex"/>
</dbReference>
<feature type="transmembrane region" description="Helical" evidence="1">
    <location>
        <begin position="35"/>
        <end position="56"/>
    </location>
</feature>
<evidence type="ECO:0000256" key="1">
    <source>
        <dbReference type="SAM" id="Phobius"/>
    </source>
</evidence>
<evidence type="ECO:0000313" key="2">
    <source>
        <dbReference type="EMBL" id="ALJ83438.1"/>
    </source>
</evidence>
<feature type="transmembrane region" description="Helical" evidence="1">
    <location>
        <begin position="124"/>
        <end position="146"/>
    </location>
</feature>
<proteinExistence type="predicted"/>
<sequence>MNDLLLYISVFVGAAIPVLEVWIAVPLGVIAGLPWFPSALAGFFGNLLSLLPIIYASEKVKLFMKRWRNKPETEQAAPDIMDRKHVIMEKFGVPGLAFLGPFLIGIHAAGAFAIAMGASRKVVMFWFTLSLLVCSLLFGFLASLGITQVGEGKQLPFT</sequence>
<protein>
    <recommendedName>
        <fullName evidence="3">Small multi-drug export protein</fullName>
    </recommendedName>
</protein>
<organism evidence="2">
    <name type="scientific">Vibrio alginolyticus</name>
    <dbReference type="NCBI Taxonomy" id="663"/>
    <lineage>
        <taxon>Bacteria</taxon>
        <taxon>Pseudomonadati</taxon>
        <taxon>Pseudomonadota</taxon>
        <taxon>Gammaproteobacteria</taxon>
        <taxon>Vibrionales</taxon>
        <taxon>Vibrionaceae</taxon>
        <taxon>Vibrio</taxon>
    </lineage>
</organism>
<evidence type="ECO:0008006" key="3">
    <source>
        <dbReference type="Google" id="ProtNLM"/>
    </source>
</evidence>
<name>A0A0P0HPQ5_VIBAL</name>
<keyword evidence="1" id="KW-0472">Membrane</keyword>
<keyword evidence="1" id="KW-1133">Transmembrane helix</keyword>
<accession>A0A0P0HPQ5</accession>
<dbReference type="AlphaFoldDB" id="A0A0P0HPQ5"/>
<dbReference type="Pfam" id="PF06695">
    <property type="entry name" value="Sm_multidrug_ex"/>
    <property type="match status" value="1"/>
</dbReference>
<gene>
    <name evidence="2" type="ORF">ICEValA056_070</name>
</gene>
<reference evidence="2" key="1">
    <citation type="journal article" date="2016" name="BMC Microbiol.">
        <title>Comparative genomic analysis of six new-found integrative conjugative elements (ICEs) in Vibrio alginolyticus.</title>
        <authorList>
            <person name="Luo P."/>
            <person name="He X."/>
            <person name="Wang Y."/>
            <person name="Liu Q."/>
            <person name="Hu C."/>
        </authorList>
    </citation>
    <scope>NUCLEOTIDE SEQUENCE</scope>
    <source>
        <strain evidence="2">A056</strain>
    </source>
</reference>
<feature type="transmembrane region" description="Helical" evidence="1">
    <location>
        <begin position="91"/>
        <end position="118"/>
    </location>
</feature>
<dbReference type="RefSeq" id="WP_028867966.1">
    <property type="nucleotide sequence ID" value="NZ_CP016224.1"/>
</dbReference>